<dbReference type="AlphaFoldDB" id="A0A7X0VUY3"/>
<evidence type="ECO:0000313" key="4">
    <source>
        <dbReference type="EMBL" id="MBB6729368.1"/>
    </source>
</evidence>
<evidence type="ECO:0000259" key="2">
    <source>
        <dbReference type="Pfam" id="PF13320"/>
    </source>
</evidence>
<organism evidence="4 5">
    <name type="scientific">Cohnella zeiphila</name>
    <dbReference type="NCBI Taxonomy" id="2761120"/>
    <lineage>
        <taxon>Bacteria</taxon>
        <taxon>Bacillati</taxon>
        <taxon>Bacillota</taxon>
        <taxon>Bacilli</taxon>
        <taxon>Bacillales</taxon>
        <taxon>Paenibacillaceae</taxon>
        <taxon>Cohnella</taxon>
    </lineage>
</organism>
<dbReference type="Pfam" id="PF13320">
    <property type="entry name" value="GH123_cat"/>
    <property type="match status" value="1"/>
</dbReference>
<keyword evidence="1" id="KW-0732">Signal</keyword>
<comment type="caution">
    <text evidence="4">The sequence shown here is derived from an EMBL/GenBank/DDBJ whole genome shotgun (WGS) entry which is preliminary data.</text>
</comment>
<evidence type="ECO:0000313" key="5">
    <source>
        <dbReference type="Proteomes" id="UP000564644"/>
    </source>
</evidence>
<dbReference type="RefSeq" id="WP_185127040.1">
    <property type="nucleotide sequence ID" value="NZ_JACJVO010000001.1"/>
</dbReference>
<dbReference type="Pfam" id="PF22680">
    <property type="entry name" value="Glyco_hydro_123_N_2"/>
    <property type="match status" value="1"/>
</dbReference>
<feature type="domain" description="Glycoside hydrolase 123 catalytic" evidence="2">
    <location>
        <begin position="285"/>
        <end position="481"/>
    </location>
</feature>
<dbReference type="EMBL" id="JACJVO010000001">
    <property type="protein sequence ID" value="MBB6729368.1"/>
    <property type="molecule type" value="Genomic_DNA"/>
</dbReference>
<sequence length="789" mass="88093">MRRKGSAAAALLLALQAMTVLSVPRASAETDPSFRTYVPTNMDKILRDQLLPEQTSPELRMAAARNEYEGAQVIVRSGDEGLSKLQVQVSDLKQEGGSAKIDASDIGLFGERYIQVTQPTSGNYPTGWYPDALVPLDGGMLQVEPNRNQGIYIKVYVPKGLPAGVYSGELTLHETGNPVRIPIEFTVWDFELTDESHTQTAFTLWGDQIAFAHGNVQGDDFWKLLDKYYWASVDHRLTPSYLPIPADDPDTYVEKAIPYITNPKVSAYRLPFYRNADGTYDWDKMKRVVDLLREKGLLSKAFYYITELDEPGPAKYPRVREMSEELAKIAPEVRHFVTTQPVDELTGSVHSWVALVNKYDEDFAHDLQARGHHVWWYTSVVPKDPFPAYHTDDDLLGSRLLSWEQKDYGVEGTLYWSTTIFEKWNGSQYVPRDVWNDPMAFPGANGDGYLFYPGTDLGIDGPVASLRMENLREGAEDYEYLWQLEQRLQDAAQRLGVAGEANVQDAIQPYYDRLFTNMRDYPDDPNNLMQVRREIAGLIEQSAEGPLHLVTVQSQGDSARQVTVYAEKGAQVSLNGEPLEPAGGGDPYDKYVKTLELEPGLQPATVEIAKDGAVIDDPLKLQVGPAYPYAAPLNDAETAQDLARWTPSNVNLSLSDEFATGGTHSLEAQFKAGVKFPNIRLFNAGSGFKSADWSKYGALEFDVRNTDPGRTAIFYVKFHQTNGKSDDTHLITVPAGQSRTVSVPLSEVKLDLTQIKGIELWMFQMDQPLTLAFDSFRLTSATDGDTMVP</sequence>
<evidence type="ECO:0000259" key="3">
    <source>
        <dbReference type="Pfam" id="PF22680"/>
    </source>
</evidence>
<gene>
    <name evidence="4" type="ORF">H7C18_00465</name>
</gene>
<dbReference type="Gene3D" id="2.60.120.430">
    <property type="entry name" value="Galactose-binding lectin"/>
    <property type="match status" value="1"/>
</dbReference>
<name>A0A7X0VUY3_9BACL</name>
<proteinExistence type="predicted"/>
<reference evidence="4 5" key="1">
    <citation type="submission" date="2020-08" db="EMBL/GenBank/DDBJ databases">
        <title>Cohnella phylogeny.</title>
        <authorList>
            <person name="Dunlap C."/>
        </authorList>
    </citation>
    <scope>NUCLEOTIDE SEQUENCE [LARGE SCALE GENOMIC DNA]</scope>
    <source>
        <strain evidence="4 5">CBP 2801</strain>
    </source>
</reference>
<dbReference type="InterPro" id="IPR008979">
    <property type="entry name" value="Galactose-bd-like_sf"/>
</dbReference>
<protein>
    <submittedName>
        <fullName evidence="4">DUF4091 domain-containing protein</fullName>
    </submittedName>
</protein>
<dbReference type="Proteomes" id="UP000564644">
    <property type="component" value="Unassembled WGS sequence"/>
</dbReference>
<feature type="chain" id="PRO_5030997660" evidence="1">
    <location>
        <begin position="29"/>
        <end position="789"/>
    </location>
</feature>
<keyword evidence="5" id="KW-1185">Reference proteome</keyword>
<feature type="signal peptide" evidence="1">
    <location>
        <begin position="1"/>
        <end position="28"/>
    </location>
</feature>
<dbReference type="InterPro" id="IPR053850">
    <property type="entry name" value="Glyco_hydro_123_N_2"/>
</dbReference>
<evidence type="ECO:0000256" key="1">
    <source>
        <dbReference type="SAM" id="SignalP"/>
    </source>
</evidence>
<dbReference type="InterPro" id="IPR025150">
    <property type="entry name" value="GH123_cat"/>
</dbReference>
<dbReference type="SUPFAM" id="SSF49785">
    <property type="entry name" value="Galactose-binding domain-like"/>
    <property type="match status" value="1"/>
</dbReference>
<feature type="domain" description="Glycoside hydrolase 123 N-terminal" evidence="3">
    <location>
        <begin position="55"/>
        <end position="173"/>
    </location>
</feature>
<accession>A0A7X0VUY3</accession>